<dbReference type="InterPro" id="IPR039261">
    <property type="entry name" value="FNR_nucleotide-bd"/>
</dbReference>
<keyword evidence="6" id="KW-0560">Oxidoreductase</keyword>
<evidence type="ECO:0000256" key="2">
    <source>
        <dbReference type="ARBA" id="ARBA00022630"/>
    </source>
</evidence>
<evidence type="ECO:0000313" key="11">
    <source>
        <dbReference type="Proteomes" id="UP000302139"/>
    </source>
</evidence>
<accession>A0A4D4MAB2</accession>
<evidence type="ECO:0000256" key="8">
    <source>
        <dbReference type="ARBA" id="ARBA00023014"/>
    </source>
</evidence>
<dbReference type="Pfam" id="PF00970">
    <property type="entry name" value="FAD_binding_6"/>
    <property type="match status" value="1"/>
</dbReference>
<dbReference type="InterPro" id="IPR001041">
    <property type="entry name" value="2Fe-2S_ferredoxin-type"/>
</dbReference>
<dbReference type="InterPro" id="IPR017927">
    <property type="entry name" value="FAD-bd_FR_type"/>
</dbReference>
<dbReference type="RefSeq" id="WP_242432137.1">
    <property type="nucleotide sequence ID" value="NZ_BAABTN010000023.1"/>
</dbReference>
<dbReference type="EMBL" id="BJHX01000001">
    <property type="protein sequence ID" value="GDY68911.1"/>
    <property type="molecule type" value="Genomic_DNA"/>
</dbReference>
<dbReference type="Pfam" id="PF00175">
    <property type="entry name" value="NAD_binding_1"/>
    <property type="match status" value="1"/>
</dbReference>
<evidence type="ECO:0000256" key="1">
    <source>
        <dbReference type="ARBA" id="ARBA00001974"/>
    </source>
</evidence>
<dbReference type="InterPro" id="IPR001433">
    <property type="entry name" value="OxRdtase_FAD/NAD-bd"/>
</dbReference>
<evidence type="ECO:0000313" key="10">
    <source>
        <dbReference type="EMBL" id="GDY68911.1"/>
    </source>
</evidence>
<evidence type="ECO:0000259" key="9">
    <source>
        <dbReference type="PROSITE" id="PS51384"/>
    </source>
</evidence>
<organism evidence="10 11">
    <name type="scientific">Streptomyces avermitilis</name>
    <dbReference type="NCBI Taxonomy" id="33903"/>
    <lineage>
        <taxon>Bacteria</taxon>
        <taxon>Bacillati</taxon>
        <taxon>Actinomycetota</taxon>
        <taxon>Actinomycetes</taxon>
        <taxon>Kitasatosporales</taxon>
        <taxon>Streptomycetaceae</taxon>
        <taxon>Streptomyces</taxon>
    </lineage>
</organism>
<dbReference type="SUPFAM" id="SSF52343">
    <property type="entry name" value="Ferredoxin reductase-like, C-terminal NADP-linked domain"/>
    <property type="match status" value="1"/>
</dbReference>
<dbReference type="SUPFAM" id="SSF54292">
    <property type="entry name" value="2Fe-2S ferredoxin-like"/>
    <property type="match status" value="1"/>
</dbReference>
<keyword evidence="5" id="KW-0274">FAD</keyword>
<dbReference type="GO" id="GO:0046872">
    <property type="term" value="F:metal ion binding"/>
    <property type="evidence" value="ECO:0007669"/>
    <property type="project" value="UniProtKB-KW"/>
</dbReference>
<protein>
    <submittedName>
        <fullName evidence="10">Oxidoreductase</fullName>
    </submittedName>
</protein>
<sequence length="404" mass="42870">MPVLRTLALPSMPSAVSGTTAHLFGALASLADRGSGRALAAAGRLAGTLVSPLATPLTPDDYFDLIDPLLSARHPAGRVVSVRPECAGATTLEIRPGRGWAGHRAGQYLPVGVEIDGVRYWRTYSITSPPPLTGAPMGRTLTITVKEQPGGRVSPHLVHRTRPDTVLRLGPALGEFTLPEDPQPSRMLMVTAGSGITPVVGMLRTLARRRFPGPAPDLVLLHIAPGPDEFLFRAELTGLAARLPWLSVHARYTRTAGRLVPEHMSVLCPDWYDRETWACGPDGLLDALERHWAAAGAGERLRVERFRPAPVPSAGAGATPDGRIRFERSGIEADAPASVPLLETGEAAGVAMPYGCRRGICFGCLVPLVHGRVRDLRTGELHGEPGELIQTCVNGAAGPLVLAL</sequence>
<name>A0A4D4MAB2_STRAX</name>
<evidence type="ECO:0000256" key="7">
    <source>
        <dbReference type="ARBA" id="ARBA00023004"/>
    </source>
</evidence>
<dbReference type="Gene3D" id="2.40.30.10">
    <property type="entry name" value="Translation factors"/>
    <property type="match status" value="1"/>
</dbReference>
<reference evidence="10 11" key="1">
    <citation type="submission" date="2019-04" db="EMBL/GenBank/DDBJ databases">
        <title>Draft genome sequences of Streptomyces avermitilis NBRC 14893.</title>
        <authorList>
            <person name="Komaki H."/>
            <person name="Tamura T."/>
            <person name="Hosoyama A."/>
        </authorList>
    </citation>
    <scope>NUCLEOTIDE SEQUENCE [LARGE SCALE GENOMIC DNA]</scope>
    <source>
        <strain evidence="10 11">NBRC 14893</strain>
    </source>
</reference>
<dbReference type="PROSITE" id="PS51384">
    <property type="entry name" value="FAD_FR"/>
    <property type="match status" value="1"/>
</dbReference>
<dbReference type="GO" id="GO:0016491">
    <property type="term" value="F:oxidoreductase activity"/>
    <property type="evidence" value="ECO:0007669"/>
    <property type="project" value="UniProtKB-KW"/>
</dbReference>
<dbReference type="InterPro" id="IPR017938">
    <property type="entry name" value="Riboflavin_synthase-like_b-brl"/>
</dbReference>
<dbReference type="Pfam" id="PF00111">
    <property type="entry name" value="Fer2"/>
    <property type="match status" value="1"/>
</dbReference>
<comment type="cofactor">
    <cofactor evidence="1">
        <name>FAD</name>
        <dbReference type="ChEBI" id="CHEBI:57692"/>
    </cofactor>
</comment>
<dbReference type="InterPro" id="IPR012675">
    <property type="entry name" value="Beta-grasp_dom_sf"/>
</dbReference>
<dbReference type="CDD" id="cd00207">
    <property type="entry name" value="fer2"/>
    <property type="match status" value="1"/>
</dbReference>
<keyword evidence="3" id="KW-0001">2Fe-2S</keyword>
<keyword evidence="8" id="KW-0411">Iron-sulfur</keyword>
<evidence type="ECO:0000256" key="4">
    <source>
        <dbReference type="ARBA" id="ARBA00022723"/>
    </source>
</evidence>
<dbReference type="Gene3D" id="3.40.50.80">
    <property type="entry name" value="Nucleotide-binding domain of ferredoxin-NADP reductase (FNR) module"/>
    <property type="match status" value="1"/>
</dbReference>
<dbReference type="PANTHER" id="PTHR47354">
    <property type="entry name" value="NADH OXIDOREDUCTASE HCR"/>
    <property type="match status" value="1"/>
</dbReference>
<dbReference type="InterPro" id="IPR050415">
    <property type="entry name" value="MRET"/>
</dbReference>
<dbReference type="CDD" id="cd06216">
    <property type="entry name" value="FNR_iron_sulfur_binding_2"/>
    <property type="match status" value="1"/>
</dbReference>
<dbReference type="GO" id="GO:0051537">
    <property type="term" value="F:2 iron, 2 sulfur cluster binding"/>
    <property type="evidence" value="ECO:0007669"/>
    <property type="project" value="UniProtKB-KW"/>
</dbReference>
<keyword evidence="4" id="KW-0479">Metal-binding</keyword>
<dbReference type="AlphaFoldDB" id="A0A4D4MAB2"/>
<proteinExistence type="predicted"/>
<keyword evidence="7" id="KW-0408">Iron</keyword>
<comment type="caution">
    <text evidence="10">The sequence shown here is derived from an EMBL/GenBank/DDBJ whole genome shotgun (WGS) entry which is preliminary data.</text>
</comment>
<dbReference type="InterPro" id="IPR036010">
    <property type="entry name" value="2Fe-2S_ferredoxin-like_sf"/>
</dbReference>
<evidence type="ECO:0000256" key="6">
    <source>
        <dbReference type="ARBA" id="ARBA00023002"/>
    </source>
</evidence>
<dbReference type="SUPFAM" id="SSF63380">
    <property type="entry name" value="Riboflavin synthase domain-like"/>
    <property type="match status" value="1"/>
</dbReference>
<dbReference type="PANTHER" id="PTHR47354:SF6">
    <property type="entry name" value="NADH OXIDOREDUCTASE HCR"/>
    <property type="match status" value="1"/>
</dbReference>
<feature type="domain" description="FAD-binding FR-type" evidence="9">
    <location>
        <begin position="72"/>
        <end position="179"/>
    </location>
</feature>
<evidence type="ECO:0000256" key="5">
    <source>
        <dbReference type="ARBA" id="ARBA00022827"/>
    </source>
</evidence>
<dbReference type="Gene3D" id="3.10.20.30">
    <property type="match status" value="1"/>
</dbReference>
<dbReference type="Proteomes" id="UP000302139">
    <property type="component" value="Unassembled WGS sequence"/>
</dbReference>
<keyword evidence="2" id="KW-0285">Flavoprotein</keyword>
<gene>
    <name evidence="10" type="ORF">SAV14893_083040</name>
</gene>
<evidence type="ECO:0000256" key="3">
    <source>
        <dbReference type="ARBA" id="ARBA00022714"/>
    </source>
</evidence>
<dbReference type="InterPro" id="IPR008333">
    <property type="entry name" value="Cbr1-like_FAD-bd_dom"/>
</dbReference>